<dbReference type="SUPFAM" id="SSF52540">
    <property type="entry name" value="P-loop containing nucleoside triphosphate hydrolases"/>
    <property type="match status" value="1"/>
</dbReference>
<feature type="domain" description="IRG-type G" evidence="2">
    <location>
        <begin position="91"/>
        <end position="266"/>
    </location>
</feature>
<dbReference type="GO" id="GO:0005525">
    <property type="term" value="F:GTP binding"/>
    <property type="evidence" value="ECO:0007669"/>
    <property type="project" value="InterPro"/>
</dbReference>
<evidence type="ECO:0000313" key="4">
    <source>
        <dbReference type="WBParaSite" id="ACRNAN_scaffold11259.g23684.t1"/>
    </source>
</evidence>
<dbReference type="Proteomes" id="UP000887540">
    <property type="component" value="Unplaced"/>
</dbReference>
<dbReference type="InterPro" id="IPR027417">
    <property type="entry name" value="P-loop_NTPase"/>
</dbReference>
<dbReference type="AlphaFoldDB" id="A0A914CIT1"/>
<dbReference type="GO" id="GO:0016020">
    <property type="term" value="C:membrane"/>
    <property type="evidence" value="ECO:0007669"/>
    <property type="project" value="InterPro"/>
</dbReference>
<comment type="similarity">
    <text evidence="1">Belongs to the TRAFAC class dynamin-like GTPase superfamily. IRG family.</text>
</comment>
<dbReference type="WBParaSite" id="ACRNAN_scaffold11259.g23684.t1">
    <property type="protein sequence ID" value="ACRNAN_scaffold11259.g23684.t1"/>
    <property type="gene ID" value="ACRNAN_scaffold11259.g23684"/>
</dbReference>
<proteinExistence type="inferred from homology"/>
<dbReference type="Gene3D" id="3.40.50.300">
    <property type="entry name" value="P-loop containing nucleotide triphosphate hydrolases"/>
    <property type="match status" value="1"/>
</dbReference>
<dbReference type="InterPro" id="IPR030385">
    <property type="entry name" value="G_IRG_dom"/>
</dbReference>
<organism evidence="3 4">
    <name type="scientific">Acrobeloides nanus</name>
    <dbReference type="NCBI Taxonomy" id="290746"/>
    <lineage>
        <taxon>Eukaryota</taxon>
        <taxon>Metazoa</taxon>
        <taxon>Ecdysozoa</taxon>
        <taxon>Nematoda</taxon>
        <taxon>Chromadorea</taxon>
        <taxon>Rhabditida</taxon>
        <taxon>Tylenchina</taxon>
        <taxon>Cephalobomorpha</taxon>
        <taxon>Cephaloboidea</taxon>
        <taxon>Cephalobidae</taxon>
        <taxon>Acrobeloides</taxon>
    </lineage>
</organism>
<dbReference type="InterPro" id="IPR007743">
    <property type="entry name" value="Immunity-related_GTPase-like"/>
</dbReference>
<accession>A0A914CIT1</accession>
<evidence type="ECO:0000313" key="3">
    <source>
        <dbReference type="Proteomes" id="UP000887540"/>
    </source>
</evidence>
<keyword evidence="3" id="KW-1185">Reference proteome</keyword>
<dbReference type="PANTHER" id="PTHR14143:SF1">
    <property type="entry name" value="IRG-TYPE G DOMAIN-CONTAINING PROTEIN"/>
    <property type="match status" value="1"/>
</dbReference>
<dbReference type="PANTHER" id="PTHR14143">
    <property type="entry name" value="INTERFERON-INDUCIBLE GTPASE FAMILY MEMBER"/>
    <property type="match status" value="1"/>
</dbReference>
<evidence type="ECO:0000256" key="1">
    <source>
        <dbReference type="ARBA" id="ARBA00005429"/>
    </source>
</evidence>
<evidence type="ECO:0000259" key="2">
    <source>
        <dbReference type="PROSITE" id="PS51716"/>
    </source>
</evidence>
<dbReference type="PROSITE" id="PS51716">
    <property type="entry name" value="G_IRG"/>
    <property type="match status" value="1"/>
</dbReference>
<name>A0A914CIT1_9BILA</name>
<sequence length="266" mass="31056">MLREQSRDNIETSEKQHKEYMSILKDELEENRKITREVIQSMAALIEQFQQSKSQFSEYFQQKPQQDIETPEHIKETINKARRELGLDTVNYYNFAFVGHTKVGKSSLINAIRGMWDDEEGSAKVGITEATHRIDPYMFKDPKFKYVKIYDIPGSGTLTHEAGSYYEDKCLCAFDCLVILTQNTLGQEEIEFATKSLKYNQPIAFVRSRCDIDLSNKKKLRQIKQVDQEAVRSYIEEKLDPEAIYQEPQFLNYMRAKSMFARNIIG</sequence>
<protein>
    <submittedName>
        <fullName evidence="4">IRG-type G domain-containing protein</fullName>
    </submittedName>
</protein>
<dbReference type="Pfam" id="PF05049">
    <property type="entry name" value="IIGP"/>
    <property type="match status" value="1"/>
</dbReference>
<reference evidence="4" key="1">
    <citation type="submission" date="2022-11" db="UniProtKB">
        <authorList>
            <consortium name="WormBaseParasite"/>
        </authorList>
    </citation>
    <scope>IDENTIFICATION</scope>
</reference>